<sequence>MSHLAFGSLSLSLVPLLSFFKITRCEGTTNLWILGNTYSIKNLAKTESRIFFAQAYETTVQE</sequence>
<evidence type="ECO:0000256" key="1">
    <source>
        <dbReference type="SAM" id="SignalP"/>
    </source>
</evidence>
<evidence type="ECO:0000313" key="3">
    <source>
        <dbReference type="Proteomes" id="UP000799778"/>
    </source>
</evidence>
<reference evidence="2" key="1">
    <citation type="journal article" date="2020" name="Stud. Mycol.">
        <title>101 Dothideomycetes genomes: a test case for predicting lifestyles and emergence of pathogens.</title>
        <authorList>
            <person name="Haridas S."/>
            <person name="Albert R."/>
            <person name="Binder M."/>
            <person name="Bloem J."/>
            <person name="Labutti K."/>
            <person name="Salamov A."/>
            <person name="Andreopoulos B."/>
            <person name="Baker S."/>
            <person name="Barry K."/>
            <person name="Bills G."/>
            <person name="Bluhm B."/>
            <person name="Cannon C."/>
            <person name="Castanera R."/>
            <person name="Culley D."/>
            <person name="Daum C."/>
            <person name="Ezra D."/>
            <person name="Gonzalez J."/>
            <person name="Henrissat B."/>
            <person name="Kuo A."/>
            <person name="Liang C."/>
            <person name="Lipzen A."/>
            <person name="Lutzoni F."/>
            <person name="Magnuson J."/>
            <person name="Mondo S."/>
            <person name="Nolan M."/>
            <person name="Ohm R."/>
            <person name="Pangilinan J."/>
            <person name="Park H.-J."/>
            <person name="Ramirez L."/>
            <person name="Alfaro M."/>
            <person name="Sun H."/>
            <person name="Tritt A."/>
            <person name="Yoshinaga Y."/>
            <person name="Zwiers L.-H."/>
            <person name="Turgeon B."/>
            <person name="Goodwin S."/>
            <person name="Spatafora J."/>
            <person name="Crous P."/>
            <person name="Grigoriev I."/>
        </authorList>
    </citation>
    <scope>NUCLEOTIDE SEQUENCE</scope>
    <source>
        <strain evidence="2">CBS 175.79</strain>
    </source>
</reference>
<dbReference type="Proteomes" id="UP000799778">
    <property type="component" value="Unassembled WGS sequence"/>
</dbReference>
<feature type="signal peptide" evidence="1">
    <location>
        <begin position="1"/>
        <end position="25"/>
    </location>
</feature>
<keyword evidence="3" id="KW-1185">Reference proteome</keyword>
<organism evidence="2 3">
    <name type="scientific">Aaosphaeria arxii CBS 175.79</name>
    <dbReference type="NCBI Taxonomy" id="1450172"/>
    <lineage>
        <taxon>Eukaryota</taxon>
        <taxon>Fungi</taxon>
        <taxon>Dikarya</taxon>
        <taxon>Ascomycota</taxon>
        <taxon>Pezizomycotina</taxon>
        <taxon>Dothideomycetes</taxon>
        <taxon>Pleosporomycetidae</taxon>
        <taxon>Pleosporales</taxon>
        <taxon>Pleosporales incertae sedis</taxon>
        <taxon>Aaosphaeria</taxon>
    </lineage>
</organism>
<proteinExistence type="predicted"/>
<dbReference type="AlphaFoldDB" id="A0A6A5XTF3"/>
<dbReference type="GeneID" id="54285522"/>
<feature type="chain" id="PRO_5025391491" evidence="1">
    <location>
        <begin position="26"/>
        <end position="62"/>
    </location>
</feature>
<dbReference type="RefSeq" id="XP_033384964.1">
    <property type="nucleotide sequence ID" value="XM_033528125.1"/>
</dbReference>
<keyword evidence="1" id="KW-0732">Signal</keyword>
<gene>
    <name evidence="2" type="ORF">BU24DRAFT_423006</name>
</gene>
<name>A0A6A5XTF3_9PLEO</name>
<dbReference type="EMBL" id="ML978069">
    <property type="protein sequence ID" value="KAF2016625.1"/>
    <property type="molecule type" value="Genomic_DNA"/>
</dbReference>
<dbReference type="OrthoDB" id="1939643at2759"/>
<evidence type="ECO:0000313" key="2">
    <source>
        <dbReference type="EMBL" id="KAF2016625.1"/>
    </source>
</evidence>
<protein>
    <submittedName>
        <fullName evidence="2">Uncharacterized protein</fullName>
    </submittedName>
</protein>
<accession>A0A6A5XTF3</accession>